<dbReference type="CDD" id="cd09917">
    <property type="entry name" value="F-box_SF"/>
    <property type="match status" value="1"/>
</dbReference>
<dbReference type="GO" id="GO:0003677">
    <property type="term" value="F:DNA binding"/>
    <property type="evidence" value="ECO:0007669"/>
    <property type="project" value="UniProtKB-KW"/>
</dbReference>
<dbReference type="SUPFAM" id="SSF81383">
    <property type="entry name" value="F-box domain"/>
    <property type="match status" value="1"/>
</dbReference>
<protein>
    <submittedName>
        <fullName evidence="2">Homeodomain-like protein</fullName>
    </submittedName>
</protein>
<sequence length="169" mass="19250">MNQWEEYILRSCTYRNGKRLEDELPLKQMETTPSTIDTLAAHLFGNMLKEDDCIINQVGRLGAKRLSVLAKFLPEVPYNHLLARGYKPQRIIMASHSWSDLPTNILTKVAERLSYSNQCHFGAACKSWRVALDGVQQSAIMAPLIPCSWEYYGQIFSIVVEIIDLSSKE</sequence>
<evidence type="ECO:0000259" key="1">
    <source>
        <dbReference type="Pfam" id="PF00646"/>
    </source>
</evidence>
<dbReference type="AlphaFoldDB" id="A0A4Y1RD94"/>
<dbReference type="InterPro" id="IPR001810">
    <property type="entry name" value="F-box_dom"/>
</dbReference>
<name>A0A4Y1RD94_PRUDU</name>
<dbReference type="EMBL" id="AP019300">
    <property type="protein sequence ID" value="BBH02124.1"/>
    <property type="molecule type" value="Genomic_DNA"/>
</dbReference>
<reference evidence="2" key="1">
    <citation type="journal article" date="2019" name="Science">
        <title>Mutation of a bHLH transcription factor allowed almond domestication.</title>
        <authorList>
            <person name="Sanchez-Perez R."/>
            <person name="Pavan S."/>
            <person name="Mazzeo R."/>
            <person name="Moldovan C."/>
            <person name="Aiese Cigliano R."/>
            <person name="Del Cueto J."/>
            <person name="Ricciardi F."/>
            <person name="Lotti C."/>
            <person name="Ricciardi L."/>
            <person name="Dicenta F."/>
            <person name="Lopez-Marques R.L."/>
            <person name="Lindberg Moller B."/>
        </authorList>
    </citation>
    <scope>NUCLEOTIDE SEQUENCE</scope>
</reference>
<accession>A0A4Y1RD94</accession>
<keyword evidence="2" id="KW-0371">Homeobox</keyword>
<feature type="domain" description="F-box" evidence="1">
    <location>
        <begin position="98"/>
        <end position="133"/>
    </location>
</feature>
<dbReference type="Pfam" id="PF00646">
    <property type="entry name" value="F-box"/>
    <property type="match status" value="1"/>
</dbReference>
<gene>
    <name evidence="2" type="ORF">Prudu_012595</name>
</gene>
<evidence type="ECO:0000313" key="2">
    <source>
        <dbReference type="EMBL" id="BBH02124.1"/>
    </source>
</evidence>
<dbReference type="InterPro" id="IPR036047">
    <property type="entry name" value="F-box-like_dom_sf"/>
</dbReference>
<dbReference type="Gene3D" id="1.20.1280.50">
    <property type="match status" value="1"/>
</dbReference>
<proteinExistence type="predicted"/>
<organism evidence="2">
    <name type="scientific">Prunus dulcis</name>
    <name type="common">Almond</name>
    <name type="synonym">Amygdalus dulcis</name>
    <dbReference type="NCBI Taxonomy" id="3755"/>
    <lineage>
        <taxon>Eukaryota</taxon>
        <taxon>Viridiplantae</taxon>
        <taxon>Streptophyta</taxon>
        <taxon>Embryophyta</taxon>
        <taxon>Tracheophyta</taxon>
        <taxon>Spermatophyta</taxon>
        <taxon>Magnoliopsida</taxon>
        <taxon>eudicotyledons</taxon>
        <taxon>Gunneridae</taxon>
        <taxon>Pentapetalae</taxon>
        <taxon>rosids</taxon>
        <taxon>fabids</taxon>
        <taxon>Rosales</taxon>
        <taxon>Rosaceae</taxon>
        <taxon>Amygdaloideae</taxon>
        <taxon>Amygdaleae</taxon>
        <taxon>Prunus</taxon>
    </lineage>
</organism>
<keyword evidence="2" id="KW-0238">DNA-binding</keyword>